<dbReference type="SUPFAM" id="SSF49464">
    <property type="entry name" value="Carboxypeptidase regulatory domain-like"/>
    <property type="match status" value="1"/>
</dbReference>
<keyword evidence="7" id="KW-1185">Reference proteome</keyword>
<feature type="signal peptide" evidence="4">
    <location>
        <begin position="1"/>
        <end position="18"/>
    </location>
</feature>
<reference evidence="6 7" key="1">
    <citation type="submission" date="2016-10" db="EMBL/GenBank/DDBJ databases">
        <authorList>
            <person name="de Groot N.N."/>
        </authorList>
    </citation>
    <scope>NUCLEOTIDE SEQUENCE [LARGE SCALE GENOMIC DNA]</scope>
    <source>
        <strain evidence="6 7">RK1</strain>
    </source>
</reference>
<accession>A0A1I3CT95</accession>
<keyword evidence="2" id="KW-0998">Cell outer membrane</keyword>
<dbReference type="AlphaFoldDB" id="A0A1I3CT95"/>
<dbReference type="GO" id="GO:0044718">
    <property type="term" value="P:siderophore transmembrane transport"/>
    <property type="evidence" value="ECO:0007669"/>
    <property type="project" value="TreeGrafter"/>
</dbReference>
<feature type="chain" id="PRO_5011578083" evidence="4">
    <location>
        <begin position="19"/>
        <end position="1037"/>
    </location>
</feature>
<evidence type="ECO:0000313" key="7">
    <source>
        <dbReference type="Proteomes" id="UP000198670"/>
    </source>
</evidence>
<dbReference type="GO" id="GO:0009279">
    <property type="term" value="C:cell outer membrane"/>
    <property type="evidence" value="ECO:0007669"/>
    <property type="project" value="UniProtKB-SubCell"/>
</dbReference>
<feature type="domain" description="TonB-dependent receptor plug" evidence="5">
    <location>
        <begin position="113"/>
        <end position="226"/>
    </location>
</feature>
<comment type="similarity">
    <text evidence="2">Belongs to the TonB-dependent receptor family.</text>
</comment>
<dbReference type="InterPro" id="IPR023996">
    <property type="entry name" value="TonB-dep_OMP_SusC/RagA"/>
</dbReference>
<dbReference type="InterPro" id="IPR008969">
    <property type="entry name" value="CarboxyPept-like_regulatory"/>
</dbReference>
<protein>
    <submittedName>
        <fullName evidence="6">TonB-linked outer membrane protein, SusC/RagA family</fullName>
    </submittedName>
</protein>
<dbReference type="SUPFAM" id="SSF56935">
    <property type="entry name" value="Porins"/>
    <property type="match status" value="1"/>
</dbReference>
<dbReference type="FunFam" id="2.170.130.10:FF:000003">
    <property type="entry name" value="SusC/RagA family TonB-linked outer membrane protein"/>
    <property type="match status" value="1"/>
</dbReference>
<dbReference type="Gene3D" id="2.60.40.1120">
    <property type="entry name" value="Carboxypeptidase-like, regulatory domain"/>
    <property type="match status" value="1"/>
</dbReference>
<evidence type="ECO:0000256" key="3">
    <source>
        <dbReference type="SAM" id="MobiDB-lite"/>
    </source>
</evidence>
<evidence type="ECO:0000256" key="4">
    <source>
        <dbReference type="SAM" id="SignalP"/>
    </source>
</evidence>
<dbReference type="NCBIfam" id="TIGR04057">
    <property type="entry name" value="SusC_RagA_signa"/>
    <property type="match status" value="1"/>
</dbReference>
<dbReference type="NCBIfam" id="TIGR04056">
    <property type="entry name" value="OMP_RagA_SusC"/>
    <property type="match status" value="1"/>
</dbReference>
<dbReference type="STRING" id="1477437.SAMN05444682_101178"/>
<keyword evidence="2" id="KW-0472">Membrane</keyword>
<dbReference type="InterPro" id="IPR023997">
    <property type="entry name" value="TonB-dep_OMP_SusC/RagA_CS"/>
</dbReference>
<dbReference type="PROSITE" id="PS52016">
    <property type="entry name" value="TONB_DEPENDENT_REC_3"/>
    <property type="match status" value="1"/>
</dbReference>
<name>A0A1I3CT95_9SPHI</name>
<dbReference type="PANTHER" id="PTHR30069">
    <property type="entry name" value="TONB-DEPENDENT OUTER MEMBRANE RECEPTOR"/>
    <property type="match status" value="1"/>
</dbReference>
<gene>
    <name evidence="6" type="ORF">SAMN05444682_101178</name>
</gene>
<evidence type="ECO:0000313" key="6">
    <source>
        <dbReference type="EMBL" id="SFH77752.1"/>
    </source>
</evidence>
<dbReference type="InterPro" id="IPR039426">
    <property type="entry name" value="TonB-dep_rcpt-like"/>
</dbReference>
<dbReference type="Gene3D" id="2.170.130.10">
    <property type="entry name" value="TonB-dependent receptor, plug domain"/>
    <property type="match status" value="1"/>
</dbReference>
<keyword evidence="2" id="KW-1134">Transmembrane beta strand</keyword>
<keyword evidence="1 4" id="KW-0732">Signal</keyword>
<sequence length="1037" mass="114713">MRQVLVISVLFLCVVFHAVGQTSLTGKVTDSFGDSLPGATVTVKGTSISTVTNGEGNYSLSNVPKNAILLVSFIGMKTQEIAVGNRATIDVALAGEATQMDEAVVVGYGVQKKINVIGSVSTLSSEEITAAPAPNVSSALSGRVPGLFVTQSSGRPGADNASLNIRGKATIGYREDTGIDNTAVLVVIDGIPGRDLNSIEPGDIESLSVLKDASAAIYGSRAANGVILVTTKSGKESPPRFEFDFYSGWSSASVLPEMTDAATYATMVREVQSYRGIPEENMAYSTEDVEKFKSGNYPWTHPNTDWFKSVIKDYSKSDHYSFRVSGGSKDVKYYGGFGVQKDDGIYKSGSSSHNRYNYRLNLQADLNEYIRLNLNVAGTQSNIMDPYNTEFTSIIRNLPVSTAIWPTGEPGPDIEKAQQPVTDTDADKTGYTDNKRYTSQNMLTATVKIPWVDGLSVVGNYSYDMVFGVQKYVRDLATLYFLDKDAYLAAGNDGSQNGQAFLTPQIRAEIADPRVEDTYSDAKRVTGSLKINYDKSFDKHSISTFAAVESMDYLDKGITAYRRGFQTVALPYLNFGSTEEMSNNSSASIDARLNYFGRLAYNYDSKYLFEFTFRRDGSLRFSKDVGRWGNFPSVLLGWTASSEDFWQNNIQAINYFKLKASWGQLGNDAVLPFQYLTMYAIGDGQSFGPSRGYQTSLYQVGEPNPNITWEVANVFNLGFESLLLDSKIRFDVDAFYQKRTDILVARNASVPDFTGLSLPDENFGIVSSKGFDATFGYRSKSTNFDYAITGIFSFARNKIVEYDEPAVSYDWQRLTGHPTTAFLQYKAIGIYKDADQVNATPHVPGARPGDVILADYNGDGEITEADRIVYNLNGDPEITFGVNLSVRYKNIQLQALVQGVGNNWRRIADTEGDFIYMGTFGNYFQYYANDRWTESNTDATMHRAFERVEEYWRKDAYLSSFDYYNMAFARLKSVELSYTFTENLLKSVRLKGASVYVTGKNLFFLYNKNAVGTDPEVASVSTYPTTRVLALGARVSF</sequence>
<comment type="subcellular location">
    <subcellularLocation>
        <location evidence="2">Cell outer membrane</location>
        <topology evidence="2">Multi-pass membrane protein</topology>
    </subcellularLocation>
</comment>
<dbReference type="InterPro" id="IPR012910">
    <property type="entry name" value="Plug_dom"/>
</dbReference>
<dbReference type="GO" id="GO:0015344">
    <property type="term" value="F:siderophore uptake transmembrane transporter activity"/>
    <property type="evidence" value="ECO:0007669"/>
    <property type="project" value="TreeGrafter"/>
</dbReference>
<evidence type="ECO:0000256" key="2">
    <source>
        <dbReference type="PROSITE-ProRule" id="PRU01360"/>
    </source>
</evidence>
<dbReference type="RefSeq" id="WP_090622746.1">
    <property type="nucleotide sequence ID" value="NZ_FOQO01000001.1"/>
</dbReference>
<dbReference type="PANTHER" id="PTHR30069:SF29">
    <property type="entry name" value="HEMOGLOBIN AND HEMOGLOBIN-HAPTOGLOBIN-BINDING PROTEIN 1-RELATED"/>
    <property type="match status" value="1"/>
</dbReference>
<dbReference type="Pfam" id="PF13715">
    <property type="entry name" value="CarbopepD_reg_2"/>
    <property type="match status" value="1"/>
</dbReference>
<organism evidence="6 7">
    <name type="scientific">Parapedobacter indicus</name>
    <dbReference type="NCBI Taxonomy" id="1477437"/>
    <lineage>
        <taxon>Bacteria</taxon>
        <taxon>Pseudomonadati</taxon>
        <taxon>Bacteroidota</taxon>
        <taxon>Sphingobacteriia</taxon>
        <taxon>Sphingobacteriales</taxon>
        <taxon>Sphingobacteriaceae</taxon>
        <taxon>Parapedobacter</taxon>
    </lineage>
</organism>
<evidence type="ECO:0000259" key="5">
    <source>
        <dbReference type="Pfam" id="PF07715"/>
    </source>
</evidence>
<dbReference type="Proteomes" id="UP000198670">
    <property type="component" value="Unassembled WGS sequence"/>
</dbReference>
<dbReference type="Pfam" id="PF07715">
    <property type="entry name" value="Plug"/>
    <property type="match status" value="1"/>
</dbReference>
<keyword evidence="2" id="KW-0813">Transport</keyword>
<feature type="region of interest" description="Disordered" evidence="3">
    <location>
        <begin position="409"/>
        <end position="429"/>
    </location>
</feature>
<dbReference type="EMBL" id="FOQO01000001">
    <property type="protein sequence ID" value="SFH77752.1"/>
    <property type="molecule type" value="Genomic_DNA"/>
</dbReference>
<proteinExistence type="inferred from homology"/>
<dbReference type="InterPro" id="IPR037066">
    <property type="entry name" value="Plug_dom_sf"/>
</dbReference>
<dbReference type="OrthoDB" id="9768177at2"/>
<evidence type="ECO:0000256" key="1">
    <source>
        <dbReference type="ARBA" id="ARBA00022729"/>
    </source>
</evidence>
<keyword evidence="2" id="KW-0812">Transmembrane</keyword>